<keyword evidence="4" id="KW-1185">Reference proteome</keyword>
<sequence>MISSSQQKIDQLLERRAAEIIEIENKYQELLKHEYLARSVELKRSPHFWKRVLRNHHTLSKLFTSEDWNILEFLDDLTLDEFSSRNKVKTYKLTFDFKTNPYFSNNTLWAAVNDDEVNYYCASGIQYKEGYNRDSFDEGDEEAKKDSFFRVFQGVQEQPSFWNEGGFVYEVLNGIRIDLWEDPVKFYDSPAEFTSNSSRLFA</sequence>
<dbReference type="Proteomes" id="UP001162131">
    <property type="component" value="Unassembled WGS sequence"/>
</dbReference>
<evidence type="ECO:0000313" key="3">
    <source>
        <dbReference type="EMBL" id="CAG9332175.1"/>
    </source>
</evidence>
<evidence type="ECO:0000313" key="4">
    <source>
        <dbReference type="Proteomes" id="UP001162131"/>
    </source>
</evidence>
<dbReference type="Gene3D" id="3.30.1120.90">
    <property type="entry name" value="Nucleosome assembly protein"/>
    <property type="match status" value="1"/>
</dbReference>
<dbReference type="GO" id="GO:0006334">
    <property type="term" value="P:nucleosome assembly"/>
    <property type="evidence" value="ECO:0007669"/>
    <property type="project" value="InterPro"/>
</dbReference>
<dbReference type="Pfam" id="PF00956">
    <property type="entry name" value="NAP"/>
    <property type="match status" value="1"/>
</dbReference>
<protein>
    <submittedName>
        <fullName evidence="3">Uncharacterized protein</fullName>
    </submittedName>
</protein>
<comment type="similarity">
    <text evidence="1 2">Belongs to the nucleosome assembly protein (NAP) family.</text>
</comment>
<evidence type="ECO:0000256" key="1">
    <source>
        <dbReference type="ARBA" id="ARBA00009947"/>
    </source>
</evidence>
<name>A0AAU9K2E3_9CILI</name>
<gene>
    <name evidence="3" type="ORF">BSTOLATCC_MIC55627</name>
</gene>
<dbReference type="InterPro" id="IPR002164">
    <property type="entry name" value="NAP_family"/>
</dbReference>
<organism evidence="3 4">
    <name type="scientific">Blepharisma stoltei</name>
    <dbReference type="NCBI Taxonomy" id="1481888"/>
    <lineage>
        <taxon>Eukaryota</taxon>
        <taxon>Sar</taxon>
        <taxon>Alveolata</taxon>
        <taxon>Ciliophora</taxon>
        <taxon>Postciliodesmatophora</taxon>
        <taxon>Heterotrichea</taxon>
        <taxon>Heterotrichida</taxon>
        <taxon>Blepharismidae</taxon>
        <taxon>Blepharisma</taxon>
    </lineage>
</organism>
<accession>A0AAU9K2E3</accession>
<dbReference type="PANTHER" id="PTHR11875">
    <property type="entry name" value="TESTIS-SPECIFIC Y-ENCODED PROTEIN"/>
    <property type="match status" value="1"/>
</dbReference>
<dbReference type="AlphaFoldDB" id="A0AAU9K2E3"/>
<reference evidence="3" key="1">
    <citation type="submission" date="2021-09" db="EMBL/GenBank/DDBJ databases">
        <authorList>
            <consortium name="AG Swart"/>
            <person name="Singh M."/>
            <person name="Singh A."/>
            <person name="Seah K."/>
            <person name="Emmerich C."/>
        </authorList>
    </citation>
    <scope>NUCLEOTIDE SEQUENCE</scope>
    <source>
        <strain evidence="3">ATCC30299</strain>
    </source>
</reference>
<dbReference type="EMBL" id="CAJZBQ010000054">
    <property type="protein sequence ID" value="CAG9332175.1"/>
    <property type="molecule type" value="Genomic_DNA"/>
</dbReference>
<dbReference type="InterPro" id="IPR037231">
    <property type="entry name" value="NAP-like_sf"/>
</dbReference>
<dbReference type="SUPFAM" id="SSF143113">
    <property type="entry name" value="NAP-like"/>
    <property type="match status" value="1"/>
</dbReference>
<evidence type="ECO:0000256" key="2">
    <source>
        <dbReference type="RuleBase" id="RU003876"/>
    </source>
</evidence>
<dbReference type="GO" id="GO:0005634">
    <property type="term" value="C:nucleus"/>
    <property type="evidence" value="ECO:0007669"/>
    <property type="project" value="InterPro"/>
</dbReference>
<comment type="caution">
    <text evidence="3">The sequence shown here is derived from an EMBL/GenBank/DDBJ whole genome shotgun (WGS) entry which is preliminary data.</text>
</comment>
<proteinExistence type="inferred from homology"/>